<evidence type="ECO:0000313" key="3">
    <source>
        <dbReference type="RefSeq" id="XP_023566918.1"/>
    </source>
</evidence>
<feature type="compositionally biased region" description="Polar residues" evidence="1">
    <location>
        <begin position="1168"/>
        <end position="1179"/>
    </location>
</feature>
<organism evidence="2 3">
    <name type="scientific">Octodon degus</name>
    <name type="common">Degu</name>
    <name type="synonym">Sciurus degus</name>
    <dbReference type="NCBI Taxonomy" id="10160"/>
    <lineage>
        <taxon>Eukaryota</taxon>
        <taxon>Metazoa</taxon>
        <taxon>Chordata</taxon>
        <taxon>Craniata</taxon>
        <taxon>Vertebrata</taxon>
        <taxon>Euteleostomi</taxon>
        <taxon>Mammalia</taxon>
        <taxon>Eutheria</taxon>
        <taxon>Euarchontoglires</taxon>
        <taxon>Glires</taxon>
        <taxon>Rodentia</taxon>
        <taxon>Hystricomorpha</taxon>
        <taxon>Octodontidae</taxon>
        <taxon>Octodon</taxon>
    </lineage>
</organism>
<name>A0A6P6E4I1_OCTDE</name>
<evidence type="ECO:0000256" key="1">
    <source>
        <dbReference type="SAM" id="MobiDB-lite"/>
    </source>
</evidence>
<keyword evidence="2" id="KW-1185">Reference proteome</keyword>
<feature type="compositionally biased region" description="Basic and acidic residues" evidence="1">
    <location>
        <begin position="889"/>
        <end position="903"/>
    </location>
</feature>
<feature type="region of interest" description="Disordered" evidence="1">
    <location>
        <begin position="991"/>
        <end position="1038"/>
    </location>
</feature>
<sequence length="1362" mass="154118">MNTFASSSRPKPYCINSTGYNPGSYFQGVNSFASSSGPKPQCVNSTGCNPGLHLQDAKSSGLTSISKLQGMKPCELNSRTKIQSKASIIVNSEPYFQGMKSSELIPGTKFQGVQFSENEQVVQPVFTLGPLLNDEKSVVVFPDPLLKNVKSEESRKPSKPPLSGIDSVKLISGSGLKNLKYEFAPELCFQNLQSVELRPESQQRALNSQELNIGWQGVKSIVLAPEPTRKLSPGPELTSVKFSNLFPESQQQDMTLEFTPQQKLQSIKYTELSSLSLQQIPKSVVLAPRALPQTVKSGNQCLRTSYPITESSDIIPRIGHHCVEYAEIIPKPRHQDPEYVNSISIPTYQVIESSEKTEGLVHKGTDTVEKFVGLTPKPIRKAMESSRTPLQIDIQVSEFVDLTSVQNDQEPKSLEFTTGKNHKIPATLGFQHSDIPGVAIISKERMTRKQVEKLEDSLQSYSQHPLQSWRPPLGSFQAGLGAQRDSVRSFLGRQQNVWESHAYRQRLPRKYLSTMLMLGNVLETTMERKVSSQTCLAKRSGTDICQSVQNLFGVPAELMEFSQPQLKKGPDTISKPSVFKNYIQRHPLCHGHEKRMGLRIWTRGFPSSIIQQYSGTRLRIKKSNSKLSDEFQEVTQYMPMPCVGDQLPTLVESETSFRIFHNQEDLTPCESCDSQTRIFEPLQSQKPSYFSRAKKDFSDQSHLLQDLQLKIAAKLMRSQIPPNVPPPLASGLVLKYPICPQCGQCSGFNCNHTILHSTSGPYILIYPQLHLVRTPEGHAKVQVRLGFRLRTGKRPQVSKYHGRDRHTIPRSFISLSQKKAKIYPPASKNVGPTNFQFGSSQCPVLSQVHIRKKQQDSPELVKQTEIEESRHYEFPTVRALSDSDFESNQDEKFTEMRTKKSSDSKYPTKRITKGPRAQNTKFHTYNRTTIENTTGELPATLRRKRIGATQTNTASLKRQPKKSSHSKFMQLLFQGLKKVYQTAHRIMPFVGEKPEDGRIDNLRSSENYNSQQKSRDYNLARDKKGERMPADKQRATSPITKQKDVFCGSSDKWRSAQELQKDSFSHLRPLQLLKPTASQRGITSHTTSIIHPLGTVQNVSGSTAKKNFHRDEISSQESKKLLKPGTRVQAQWRNLPGSLQKKTLQSHLREKHTHKVGKHHGSYRNRTQHNPSDKSSGSPYHSHHLSPSERRPRSPSERRCRSPSERRHRSPSERRHHRRHSERSRRGASERSHGSRSETTTPHHPSERSGHTSGTTLHSCSEKSHPGPLERAHPRTTDRTRHSYSERSQRSSQRSRSRSRSRRRSGTEKIQHSPAKERLKDNSPKERPRHSLATDFKGYSNLSPRDTTKKSKSRAHLEARSC</sequence>
<gene>
    <name evidence="3" type="primary">CUNH2orf16</name>
</gene>
<feature type="region of interest" description="Disordered" evidence="1">
    <location>
        <begin position="1101"/>
        <end position="1127"/>
    </location>
</feature>
<feature type="compositionally biased region" description="Basic residues" evidence="1">
    <location>
        <begin position="1149"/>
        <end position="1167"/>
    </location>
</feature>
<dbReference type="GO" id="GO:0005615">
    <property type="term" value="C:extracellular space"/>
    <property type="evidence" value="ECO:0007669"/>
    <property type="project" value="TreeGrafter"/>
</dbReference>
<dbReference type="CTD" id="84226"/>
<feature type="compositionally biased region" description="Basic and acidic residues" evidence="1">
    <location>
        <begin position="1109"/>
        <end position="1120"/>
    </location>
</feature>
<dbReference type="InParanoid" id="A0A6P6E4I1"/>
<feature type="compositionally biased region" description="Basic and acidic residues" evidence="1">
    <location>
        <begin position="1186"/>
        <end position="1213"/>
    </location>
</feature>
<dbReference type="PANTHER" id="PTHR33888:SF1">
    <property type="entry name" value="RIKEN CDNA 4932415D10 GENE"/>
    <property type="match status" value="1"/>
</dbReference>
<feature type="compositionally biased region" description="Basic and acidic residues" evidence="1">
    <location>
        <begin position="992"/>
        <end position="1003"/>
    </location>
</feature>
<feature type="compositionally biased region" description="Basic and acidic residues" evidence="1">
    <location>
        <begin position="1224"/>
        <end position="1236"/>
    </location>
</feature>
<evidence type="ECO:0000313" key="2">
    <source>
        <dbReference type="Proteomes" id="UP000515203"/>
    </source>
</evidence>
<dbReference type="GeneID" id="101567704"/>
<feature type="compositionally biased region" description="Basic and acidic residues" evidence="1">
    <location>
        <begin position="1013"/>
        <end position="1034"/>
    </location>
</feature>
<dbReference type="Proteomes" id="UP000515203">
    <property type="component" value="Unplaced"/>
</dbReference>
<protein>
    <submittedName>
        <fullName evidence="3">Uncharacterized protein C2orf16 homolog</fullName>
    </submittedName>
</protein>
<feature type="region of interest" description="Disordered" evidence="1">
    <location>
        <begin position="885"/>
        <end position="912"/>
    </location>
</feature>
<feature type="compositionally biased region" description="Basic and acidic residues" evidence="1">
    <location>
        <begin position="1260"/>
        <end position="1289"/>
    </location>
</feature>
<accession>A0A6P6E4I1</accession>
<feature type="compositionally biased region" description="Basic residues" evidence="1">
    <location>
        <begin position="1293"/>
        <end position="1304"/>
    </location>
</feature>
<feature type="compositionally biased region" description="Basic residues" evidence="1">
    <location>
        <begin position="1214"/>
        <end position="1223"/>
    </location>
</feature>
<feature type="region of interest" description="Disordered" evidence="1">
    <location>
        <begin position="1144"/>
        <end position="1362"/>
    </location>
</feature>
<proteinExistence type="predicted"/>
<reference evidence="3" key="1">
    <citation type="submission" date="2025-08" db="UniProtKB">
        <authorList>
            <consortium name="RefSeq"/>
        </authorList>
    </citation>
    <scope>IDENTIFICATION</scope>
</reference>
<dbReference type="PANTHER" id="PTHR33888">
    <property type="entry name" value="RIKEN CDNA 4932415D10 GENE"/>
    <property type="match status" value="1"/>
</dbReference>
<dbReference type="OrthoDB" id="9450569at2759"/>
<feature type="compositionally biased region" description="Basic and acidic residues" evidence="1">
    <location>
        <begin position="1305"/>
        <end position="1326"/>
    </location>
</feature>
<dbReference type="RefSeq" id="XP_023566918.1">
    <property type="nucleotide sequence ID" value="XM_023711150.1"/>
</dbReference>